<protein>
    <submittedName>
        <fullName evidence="1">Uncharacterized protein</fullName>
    </submittedName>
</protein>
<keyword evidence="2" id="KW-1185">Reference proteome</keyword>
<reference evidence="1 2" key="2">
    <citation type="submission" date="2019-09" db="EMBL/GenBank/DDBJ databases">
        <authorList>
            <person name="Mazur A."/>
        </authorList>
    </citation>
    <scope>NUCLEOTIDE SEQUENCE [LARGE SCALE GENOMIC DNA]</scope>
    <source>
        <strain evidence="1 2">3729k</strain>
    </source>
</reference>
<dbReference type="Proteomes" id="UP000322165">
    <property type="component" value="Unassembled WGS sequence"/>
</dbReference>
<name>A0A5B2ZBN1_9GAMM</name>
<proteinExistence type="predicted"/>
<sequence length="200" mass="21548">MKRPSTSSERLRMQVAREAARLLAQGAPDAATARRRAAARLGAHVPAELPDGEEIRLALAEYRALFGGGLEPAELRRRRVAALEAMTALAAFDPRLTGPVLDGSAGDHDPVLLHLHTDEPEAVARHFMDRHIPVQPGRARALLPGRRPQDLPCWRLEAGGIPFELWVLPLHAARQGPSDPLDGKPLLRAGTAAVARLVAG</sequence>
<dbReference type="EMBL" id="VUOD01000003">
    <property type="protein sequence ID" value="KAA2285315.1"/>
    <property type="molecule type" value="Genomic_DNA"/>
</dbReference>
<gene>
    <name evidence="1" type="ORF">F0415_05200</name>
</gene>
<organism evidence="1 2">
    <name type="scientific">Arenimonas fontis</name>
    <dbReference type="NCBI Taxonomy" id="2608255"/>
    <lineage>
        <taxon>Bacteria</taxon>
        <taxon>Pseudomonadati</taxon>
        <taxon>Pseudomonadota</taxon>
        <taxon>Gammaproteobacteria</taxon>
        <taxon>Lysobacterales</taxon>
        <taxon>Lysobacteraceae</taxon>
        <taxon>Arenimonas</taxon>
    </lineage>
</organism>
<accession>A0A5B2ZBN1</accession>
<evidence type="ECO:0000313" key="1">
    <source>
        <dbReference type="EMBL" id="KAA2285315.1"/>
    </source>
</evidence>
<dbReference type="RefSeq" id="WP_149860140.1">
    <property type="nucleotide sequence ID" value="NZ_VUOD01000003.1"/>
</dbReference>
<comment type="caution">
    <text evidence="1">The sequence shown here is derived from an EMBL/GenBank/DDBJ whole genome shotgun (WGS) entry which is preliminary data.</text>
</comment>
<dbReference type="AlphaFoldDB" id="A0A5B2ZBN1"/>
<evidence type="ECO:0000313" key="2">
    <source>
        <dbReference type="Proteomes" id="UP000322165"/>
    </source>
</evidence>
<reference evidence="1 2" key="1">
    <citation type="submission" date="2019-09" db="EMBL/GenBank/DDBJ databases">
        <title>Arenimonas chukotkensis sp. nov., a bacterium isolated from Chukotka hot spring, Arctic region, Russia.</title>
        <authorList>
            <person name="Zayulina K.S."/>
            <person name="Prokofeva M.I."/>
            <person name="Elcheninov A.G."/>
            <person name="Novikov A."/>
            <person name="Kochetkova T.V."/>
            <person name="Kublanov I.V."/>
        </authorList>
    </citation>
    <scope>NUCLEOTIDE SEQUENCE [LARGE SCALE GENOMIC DNA]</scope>
    <source>
        <strain evidence="1 2">3729k</strain>
    </source>
</reference>